<evidence type="ECO:0000256" key="5">
    <source>
        <dbReference type="ARBA" id="ARBA00023136"/>
    </source>
</evidence>
<keyword evidence="3 9" id="KW-0808">Transferase</keyword>
<dbReference type="SUPFAM" id="SSF56925">
    <property type="entry name" value="OMPA-like"/>
    <property type="match status" value="1"/>
</dbReference>
<name>A0A658QSU1_9BURK</name>
<reference evidence="9 10" key="1">
    <citation type="submission" date="2016-01" db="EMBL/GenBank/DDBJ databases">
        <authorList>
            <person name="Peeters C."/>
        </authorList>
    </citation>
    <scope>NUCLEOTIDE SEQUENCE [LARGE SCALE GENOMIC DNA]</scope>
    <source>
        <strain evidence="9">LMG 29315</strain>
    </source>
</reference>
<proteinExistence type="inferred from homology"/>
<feature type="signal peptide" evidence="8">
    <location>
        <begin position="1"/>
        <end position="22"/>
    </location>
</feature>
<keyword evidence="5" id="KW-0472">Membrane</keyword>
<dbReference type="EC" id="2.3.1.-" evidence="9"/>
<evidence type="ECO:0000256" key="4">
    <source>
        <dbReference type="ARBA" id="ARBA00022729"/>
    </source>
</evidence>
<evidence type="ECO:0000256" key="3">
    <source>
        <dbReference type="ARBA" id="ARBA00022679"/>
    </source>
</evidence>
<dbReference type="EMBL" id="FCNV02000001">
    <property type="protein sequence ID" value="SAL17558.1"/>
    <property type="molecule type" value="Genomic_DNA"/>
</dbReference>
<evidence type="ECO:0000313" key="10">
    <source>
        <dbReference type="Proteomes" id="UP000198263"/>
    </source>
</evidence>
<dbReference type="Gene3D" id="2.40.160.20">
    <property type="match status" value="1"/>
</dbReference>
<evidence type="ECO:0000256" key="7">
    <source>
        <dbReference type="ARBA" id="ARBA00023315"/>
    </source>
</evidence>
<organism evidence="9 10">
    <name type="scientific">Caballeronia concitans</name>
    <dbReference type="NCBI Taxonomy" id="1777133"/>
    <lineage>
        <taxon>Bacteria</taxon>
        <taxon>Pseudomonadati</taxon>
        <taxon>Pseudomonadota</taxon>
        <taxon>Betaproteobacteria</taxon>
        <taxon>Burkholderiales</taxon>
        <taxon>Burkholderiaceae</taxon>
        <taxon>Caballeronia</taxon>
    </lineage>
</organism>
<keyword evidence="7 9" id="KW-0012">Acyltransferase</keyword>
<evidence type="ECO:0000256" key="6">
    <source>
        <dbReference type="ARBA" id="ARBA00023237"/>
    </source>
</evidence>
<evidence type="ECO:0000256" key="2">
    <source>
        <dbReference type="ARBA" id="ARBA00006368"/>
    </source>
</evidence>
<dbReference type="RefSeq" id="WP_040048853.1">
    <property type="nucleotide sequence ID" value="NZ_FCNV02000001.1"/>
</dbReference>
<dbReference type="InterPro" id="IPR011250">
    <property type="entry name" value="OMP/PagP_B-barrel"/>
</dbReference>
<evidence type="ECO:0000256" key="8">
    <source>
        <dbReference type="SAM" id="SignalP"/>
    </source>
</evidence>
<comment type="subcellular location">
    <subcellularLocation>
        <location evidence="1">Cell outer membrane</location>
    </subcellularLocation>
</comment>
<dbReference type="GO" id="GO:0009279">
    <property type="term" value="C:cell outer membrane"/>
    <property type="evidence" value="ECO:0007669"/>
    <property type="project" value="UniProtKB-SubCell"/>
</dbReference>
<accession>A0A658QSU1</accession>
<dbReference type="Pfam" id="PF07017">
    <property type="entry name" value="PagP"/>
    <property type="match status" value="1"/>
</dbReference>
<keyword evidence="4 8" id="KW-0732">Signal</keyword>
<feature type="chain" id="PRO_5024954242" evidence="8">
    <location>
        <begin position="23"/>
        <end position="187"/>
    </location>
</feature>
<protein>
    <submittedName>
        <fullName evidence="9">Lipid A palmitoyltransferase PagP</fullName>
        <ecNumber evidence="9">2.3.1.-</ecNumber>
    </submittedName>
</protein>
<comment type="similarity">
    <text evidence="2">Belongs to the lipid A palmitoyltransferase family.</text>
</comment>
<sequence length="187" mass="20856">MTTIKVKAVTVSLLSLSFLAHAGEAQCDYKHEWLSSACERVMRVAHDGTWDLYVTGYGWHIDGYNNRSELNPWSWGGGAGKHWIDANGNEDLLFAIAFSDSHHNFEPIVGYARQWYTNPALGGLQLGGGFFAGFTARSDVAHYLPLPLAFPVASIRYRRTSIMGTFIPRIPGLNDGDVAFFFGRYEF</sequence>
<evidence type="ECO:0000256" key="1">
    <source>
        <dbReference type="ARBA" id="ARBA00004442"/>
    </source>
</evidence>
<gene>
    <name evidence="9" type="primary">pagP</name>
    <name evidence="9" type="ORF">AWB72_01096</name>
</gene>
<keyword evidence="10" id="KW-1185">Reference proteome</keyword>
<dbReference type="OrthoDB" id="9156803at2"/>
<dbReference type="GO" id="GO:0016746">
    <property type="term" value="F:acyltransferase activity"/>
    <property type="evidence" value="ECO:0007669"/>
    <property type="project" value="UniProtKB-KW"/>
</dbReference>
<evidence type="ECO:0000313" key="9">
    <source>
        <dbReference type="EMBL" id="SAL17558.1"/>
    </source>
</evidence>
<dbReference type="InterPro" id="IPR009746">
    <property type="entry name" value="LipidA_acyl_PagP"/>
</dbReference>
<keyword evidence="6" id="KW-0998">Cell outer membrane</keyword>
<dbReference type="Proteomes" id="UP000198263">
    <property type="component" value="Unassembled WGS sequence"/>
</dbReference>
<dbReference type="SMR" id="A0A658QSU1"/>
<dbReference type="AlphaFoldDB" id="A0A658QSU1"/>
<comment type="caution">
    <text evidence="9">The sequence shown here is derived from an EMBL/GenBank/DDBJ whole genome shotgun (WGS) entry which is preliminary data.</text>
</comment>